<keyword evidence="5 10" id="KW-0227">DNA damage</keyword>
<evidence type="ECO:0000256" key="4">
    <source>
        <dbReference type="ARBA" id="ARBA00022759"/>
    </source>
</evidence>
<keyword evidence="2 10" id="KW-0540">Nuclease</keyword>
<comment type="cofactor">
    <cofactor evidence="10">
        <name>Mg(2+)</name>
        <dbReference type="ChEBI" id="CHEBI:18420"/>
    </cofactor>
    <text evidence="10">Binds 2 magnesium ions per subunit. They probably participate in the reaction catalyzed by the enzyme. May bind an additional third magnesium ion after substrate binding.</text>
</comment>
<evidence type="ECO:0000256" key="2">
    <source>
        <dbReference type="ARBA" id="ARBA00022722"/>
    </source>
</evidence>
<evidence type="ECO:0000256" key="1">
    <source>
        <dbReference type="ARBA" id="ARBA00022705"/>
    </source>
</evidence>
<dbReference type="Proteomes" id="UP001476247">
    <property type="component" value="Unassembled WGS sequence"/>
</dbReference>
<organism evidence="14 15">
    <name type="scientific">Helicostylum pulchrum</name>
    <dbReference type="NCBI Taxonomy" id="562976"/>
    <lineage>
        <taxon>Eukaryota</taxon>
        <taxon>Fungi</taxon>
        <taxon>Fungi incertae sedis</taxon>
        <taxon>Mucoromycota</taxon>
        <taxon>Mucoromycotina</taxon>
        <taxon>Mucoromycetes</taxon>
        <taxon>Mucorales</taxon>
        <taxon>Mucorineae</taxon>
        <taxon>Mucoraceae</taxon>
        <taxon>Helicostylum</taxon>
    </lineage>
</organism>
<dbReference type="PROSITE" id="PS00841">
    <property type="entry name" value="XPG_1"/>
    <property type="match status" value="1"/>
</dbReference>
<evidence type="ECO:0000259" key="12">
    <source>
        <dbReference type="SMART" id="SM00484"/>
    </source>
</evidence>
<gene>
    <name evidence="14" type="primary">RAD2</name>
    <name evidence="14" type="ORF">HPULCUR_011005</name>
</gene>
<dbReference type="EC" id="3.1.-.-" evidence="10"/>
<dbReference type="CDD" id="cd09867">
    <property type="entry name" value="PIN_FEN1"/>
    <property type="match status" value="1"/>
</dbReference>
<keyword evidence="6 10" id="KW-0378">Hydrolase</keyword>
<comment type="caution">
    <text evidence="14">The sequence shown here is derived from an EMBL/GenBank/DDBJ whole genome shotgun (WGS) entry which is preliminary data.</text>
</comment>
<evidence type="ECO:0000256" key="6">
    <source>
        <dbReference type="ARBA" id="ARBA00022801"/>
    </source>
</evidence>
<keyword evidence="10" id="KW-0496">Mitochondrion</keyword>
<evidence type="ECO:0000256" key="8">
    <source>
        <dbReference type="ARBA" id="ARBA00022842"/>
    </source>
</evidence>
<dbReference type="InterPro" id="IPR006086">
    <property type="entry name" value="XPG-I_dom"/>
</dbReference>
<dbReference type="InterPro" id="IPR019974">
    <property type="entry name" value="XPG_CS"/>
</dbReference>
<dbReference type="InterPro" id="IPR008918">
    <property type="entry name" value="HhH2"/>
</dbReference>
<dbReference type="HAMAP" id="MF_00614">
    <property type="entry name" value="Fen"/>
    <property type="match status" value="1"/>
</dbReference>
<evidence type="ECO:0000259" key="13">
    <source>
        <dbReference type="SMART" id="SM00485"/>
    </source>
</evidence>
<sequence length="380" mass="42559">MGILGLTKLIAEHAPGAIKSYEMKSYFGRKVAIDASMCIYQFMIAVRQQDGQLLQNEDGETTSHLMGLFYRTVRMVDNGIKPVYVFDGKPPTMKSGELAKRKARKEEAQAKMEEANEVGTVEDVTRFSKRTVKVTKEHNDDCKKLLKTMGIPFVEAPCEAEAQCAELAKSGNVYAAASEDMDTLTFASPVLLRHMTFSEARKLPIDEINLQKALEGLELDMSQFIDLCILMGCDYTQTIKGIGPTNAYRLIKEHKCIEEAVKHLSPKQKEGIPEDWNFTDARALFTQPEVTPGSEIELSWDGPDMDACIQFMVNEKGFAEDRIRRGCEKIAAKFKQATQTRVQDFFKALPSTSAPKKTDLKRKPGKEAPKRGGVSKRGRR</sequence>
<feature type="domain" description="XPG N-terminal" evidence="13">
    <location>
        <begin position="1"/>
        <end position="108"/>
    </location>
</feature>
<dbReference type="SUPFAM" id="SSF88723">
    <property type="entry name" value="PIN domain-like"/>
    <property type="match status" value="1"/>
</dbReference>
<protein>
    <recommendedName>
        <fullName evidence="10">Flap endonuclease 1</fullName>
        <shortName evidence="10">FEN-1</shortName>
        <ecNumber evidence="10">3.1.-.-</ecNumber>
    </recommendedName>
    <alternativeName>
        <fullName evidence="10">Flap structure-specific endonuclease 1</fullName>
    </alternativeName>
</protein>
<dbReference type="PANTHER" id="PTHR11081:SF9">
    <property type="entry name" value="FLAP ENDONUCLEASE 1"/>
    <property type="match status" value="1"/>
</dbReference>
<evidence type="ECO:0000256" key="5">
    <source>
        <dbReference type="ARBA" id="ARBA00022763"/>
    </source>
</evidence>
<comment type="similarity">
    <text evidence="10">Belongs to the XPG/RAD2 endonuclease family. FEN1 subfamily.</text>
</comment>
<dbReference type="SUPFAM" id="SSF47807">
    <property type="entry name" value="5' to 3' exonuclease, C-terminal subdomain"/>
    <property type="match status" value="1"/>
</dbReference>
<comment type="function">
    <text evidence="10">Structure-specific nuclease with 5'-flap endonuclease and 5'-3' exonuclease activities involved in DNA replication and repair. During DNA replication, cleaves the 5'-overhanging flap structure that is generated by displacement synthesis when DNA polymerase encounters the 5'-end of a downstream Okazaki fragment. It enters the flap from the 5'-end and then tracks to cleave the flap base, leaving a nick for ligation. Also involved in the long patch base excision repair (LP-BER) pathway, by cleaving within the apurinic/apyrimidinic (AP) site-terminated flap. Acts as a genome stabilization factor that prevents flaps from equilibrating into structures that lead to duplications and deletions. Also possesses 5'-3' exonuclease activity on nicked or gapped double-stranded DNA, and exhibits RNase H activity. Also involved in replication and repair of rDNA and in repairing mitochondrial DNA.</text>
</comment>
<reference evidence="14 15" key="1">
    <citation type="submission" date="2024-04" db="EMBL/GenBank/DDBJ databases">
        <title>genome sequences of Mucor flavus KT1a and Helicostylum pulchrum KT1b strains isolation_sourced from the surface of a dry-aged beef.</title>
        <authorList>
            <person name="Toyotome T."/>
            <person name="Hosono M."/>
            <person name="Torimaru M."/>
            <person name="Fukuda K."/>
            <person name="Mikami N."/>
        </authorList>
    </citation>
    <scope>NUCLEOTIDE SEQUENCE [LARGE SCALE GENOMIC DNA]</scope>
    <source>
        <strain evidence="14 15">KT1b</strain>
    </source>
</reference>
<name>A0ABP9YEW2_9FUNG</name>
<dbReference type="InterPro" id="IPR036279">
    <property type="entry name" value="5-3_exonuclease_C_sf"/>
</dbReference>
<dbReference type="SMART" id="SM00485">
    <property type="entry name" value="XPGN"/>
    <property type="match status" value="1"/>
</dbReference>
<evidence type="ECO:0000256" key="11">
    <source>
        <dbReference type="SAM" id="MobiDB-lite"/>
    </source>
</evidence>
<dbReference type="Gene3D" id="1.10.150.20">
    <property type="entry name" value="5' to 3' exonuclease, C-terminal subdomain"/>
    <property type="match status" value="1"/>
</dbReference>
<dbReference type="Pfam" id="PF00752">
    <property type="entry name" value="XPG_N"/>
    <property type="match status" value="1"/>
</dbReference>
<dbReference type="InterPro" id="IPR006085">
    <property type="entry name" value="XPG_DNA_repair_N"/>
</dbReference>
<keyword evidence="15" id="KW-1185">Reference proteome</keyword>
<evidence type="ECO:0000256" key="9">
    <source>
        <dbReference type="ARBA" id="ARBA00023204"/>
    </source>
</evidence>
<evidence type="ECO:0000256" key="7">
    <source>
        <dbReference type="ARBA" id="ARBA00022839"/>
    </source>
</evidence>
<feature type="region of interest" description="Disordered" evidence="11">
    <location>
        <begin position="346"/>
        <end position="380"/>
    </location>
</feature>
<comment type="subcellular location">
    <subcellularLocation>
        <location evidence="10">Nucleus</location>
        <location evidence="10">Nucleolus</location>
    </subcellularLocation>
    <subcellularLocation>
        <location evidence="10">Nucleus</location>
        <location evidence="10">Nucleoplasm</location>
    </subcellularLocation>
    <subcellularLocation>
        <location evidence="10">Mitochondrion</location>
    </subcellularLocation>
    <text evidence="10">Resides mostly in the nucleoli and relocalizes to the nucleoplasm upon DNA damage.</text>
</comment>
<accession>A0ABP9YEW2</accession>
<dbReference type="Gene3D" id="3.40.50.1010">
    <property type="entry name" value="5'-nuclease"/>
    <property type="match status" value="1"/>
</dbReference>
<keyword evidence="3 10" id="KW-0479">Metal-binding</keyword>
<dbReference type="InterPro" id="IPR023426">
    <property type="entry name" value="Flap_endonuc"/>
</dbReference>
<keyword evidence="1 10" id="KW-0235">DNA replication</keyword>
<keyword evidence="7 10" id="KW-0269">Exonuclease</keyword>
<evidence type="ECO:0000313" key="15">
    <source>
        <dbReference type="Proteomes" id="UP001476247"/>
    </source>
</evidence>
<feature type="compositionally biased region" description="Basic and acidic residues" evidence="11">
    <location>
        <begin position="356"/>
        <end position="370"/>
    </location>
</feature>
<evidence type="ECO:0000313" key="14">
    <source>
        <dbReference type="EMBL" id="GAA5805489.1"/>
    </source>
</evidence>
<dbReference type="CDD" id="cd09907">
    <property type="entry name" value="H3TH_FEN1-Euk"/>
    <property type="match status" value="1"/>
</dbReference>
<dbReference type="EMBL" id="BAABUJ010000046">
    <property type="protein sequence ID" value="GAA5805489.1"/>
    <property type="molecule type" value="Genomic_DNA"/>
</dbReference>
<dbReference type="SMART" id="SM00279">
    <property type="entry name" value="HhH2"/>
    <property type="match status" value="1"/>
</dbReference>
<dbReference type="InterPro" id="IPR029060">
    <property type="entry name" value="PIN-like_dom_sf"/>
</dbReference>
<keyword evidence="4 10" id="KW-0255">Endonuclease</keyword>
<dbReference type="SMART" id="SM00484">
    <property type="entry name" value="XPGI"/>
    <property type="match status" value="1"/>
</dbReference>
<proteinExistence type="inferred from homology"/>
<dbReference type="PANTHER" id="PTHR11081">
    <property type="entry name" value="FLAP ENDONUCLEASE FAMILY MEMBER"/>
    <property type="match status" value="1"/>
</dbReference>
<feature type="domain" description="XPG-I" evidence="12">
    <location>
        <begin position="147"/>
        <end position="219"/>
    </location>
</feature>
<dbReference type="PRINTS" id="PR00853">
    <property type="entry name" value="XPGRADSUPER"/>
</dbReference>
<keyword evidence="10" id="KW-0539">Nucleus</keyword>
<evidence type="ECO:0000256" key="3">
    <source>
        <dbReference type="ARBA" id="ARBA00022723"/>
    </source>
</evidence>
<dbReference type="InterPro" id="IPR006084">
    <property type="entry name" value="XPG/Rad2"/>
</dbReference>
<keyword evidence="8 10" id="KW-0460">Magnesium</keyword>
<dbReference type="PROSITE" id="PS00842">
    <property type="entry name" value="XPG_2"/>
    <property type="match status" value="1"/>
</dbReference>
<dbReference type="Pfam" id="PF00867">
    <property type="entry name" value="XPG_I"/>
    <property type="match status" value="1"/>
</dbReference>
<keyword evidence="9 10" id="KW-0234">DNA repair</keyword>
<evidence type="ECO:0000256" key="10">
    <source>
        <dbReference type="HAMAP-Rule" id="MF_03140"/>
    </source>
</evidence>
<keyword evidence="10" id="KW-0597">Phosphoprotein</keyword>